<dbReference type="EMBL" id="JAEDAL010000002">
    <property type="protein sequence ID" value="MBH9552259.1"/>
    <property type="molecule type" value="Genomic_DNA"/>
</dbReference>
<keyword evidence="1" id="KW-0175">Coiled coil</keyword>
<keyword evidence="6" id="KW-1185">Reference proteome</keyword>
<keyword evidence="3" id="KW-0472">Membrane</keyword>
<dbReference type="AlphaFoldDB" id="A0A931ND59"/>
<feature type="region of interest" description="Disordered" evidence="2">
    <location>
        <begin position="199"/>
        <end position="218"/>
    </location>
</feature>
<evidence type="ECO:0000256" key="3">
    <source>
        <dbReference type="SAM" id="Phobius"/>
    </source>
</evidence>
<dbReference type="Proteomes" id="UP000620139">
    <property type="component" value="Unassembled WGS sequence"/>
</dbReference>
<reference evidence="5" key="1">
    <citation type="submission" date="2020-12" db="EMBL/GenBank/DDBJ databases">
        <title>The genome sequence of Inhella sp. 4Y17.</title>
        <authorList>
            <person name="Liu Y."/>
        </authorList>
    </citation>
    <scope>NUCLEOTIDE SEQUENCE</scope>
    <source>
        <strain evidence="5">4Y10</strain>
    </source>
</reference>
<feature type="chain" id="PRO_5037920620" evidence="4">
    <location>
        <begin position="19"/>
        <end position="261"/>
    </location>
</feature>
<feature type="signal peptide" evidence="4">
    <location>
        <begin position="1"/>
        <end position="18"/>
    </location>
</feature>
<gene>
    <name evidence="5" type="ORF">I7X43_05270</name>
</gene>
<evidence type="ECO:0000313" key="6">
    <source>
        <dbReference type="Proteomes" id="UP000620139"/>
    </source>
</evidence>
<keyword evidence="4" id="KW-0732">Signal</keyword>
<feature type="region of interest" description="Disordered" evidence="2">
    <location>
        <begin position="137"/>
        <end position="175"/>
    </location>
</feature>
<keyword evidence="3" id="KW-0812">Transmembrane</keyword>
<organism evidence="5 6">
    <name type="scientific">Inhella gelatinilytica</name>
    <dbReference type="NCBI Taxonomy" id="2795030"/>
    <lineage>
        <taxon>Bacteria</taxon>
        <taxon>Pseudomonadati</taxon>
        <taxon>Pseudomonadota</taxon>
        <taxon>Betaproteobacteria</taxon>
        <taxon>Burkholderiales</taxon>
        <taxon>Sphaerotilaceae</taxon>
        <taxon>Inhella</taxon>
    </lineage>
</organism>
<proteinExistence type="predicted"/>
<sequence length="261" mass="26855">MRVIAGGILLVALGAANAQSLPEYTDPDFYSVCLNEGGNTESCVRQANMRYGKHFRELGLNSESQFQLKSLVQSCSRNEQCELRVYKNAAAALKARVDAARAAAAEHQAKVAAERAALAEQQAKSVSQQPVTTVAPVAQASEAASSSASVHPIGDAPHAPSPAGETSNSAGPAAVASQAIEANPASSTTTSPMVAQGVDVQSAPTSDNASESAGAEDEAGQLSAKLGLWLGKLLIYGGLLAGIALPFLMPRRAKQVDEVIS</sequence>
<comment type="caution">
    <text evidence="5">The sequence shown here is derived from an EMBL/GenBank/DDBJ whole genome shotgun (WGS) entry which is preliminary data.</text>
</comment>
<feature type="coiled-coil region" evidence="1">
    <location>
        <begin position="83"/>
        <end position="124"/>
    </location>
</feature>
<evidence type="ECO:0000313" key="5">
    <source>
        <dbReference type="EMBL" id="MBH9552259.1"/>
    </source>
</evidence>
<name>A0A931ND59_9BURK</name>
<evidence type="ECO:0000256" key="2">
    <source>
        <dbReference type="SAM" id="MobiDB-lite"/>
    </source>
</evidence>
<feature type="transmembrane region" description="Helical" evidence="3">
    <location>
        <begin position="226"/>
        <end position="248"/>
    </location>
</feature>
<evidence type="ECO:0000256" key="1">
    <source>
        <dbReference type="SAM" id="Coils"/>
    </source>
</evidence>
<protein>
    <submittedName>
        <fullName evidence="5">Uncharacterized protein</fullName>
    </submittedName>
</protein>
<accession>A0A931ND59</accession>
<evidence type="ECO:0000256" key="4">
    <source>
        <dbReference type="SAM" id="SignalP"/>
    </source>
</evidence>
<keyword evidence="3" id="KW-1133">Transmembrane helix</keyword>
<feature type="compositionally biased region" description="Low complexity" evidence="2">
    <location>
        <begin position="138"/>
        <end position="149"/>
    </location>
</feature>